<sequence length="481" mass="50349">MNAHSKVANLSSRDIPDLSLTETSALIASGQATPLEVTEAVLSRIDAVEDKLTAFIALTRDRALEKAEIATKERAAGLDRGPLHGIPFALKDLCETDFAPTSAGLALLKDNQTGRNATVTERLEQAGCITIGKLGMTEGAYSGHNDKMAVPKNPWNPKLWPGSSSSGSGVSVAAGMAFGSTGSDTGGSIRFPSGACGITGMKGTWGRVSRHGVFALADSLDHVGPMARTAEDCAAIMTAIAGADANDPTALLAPVPDYLAACAGPVRGMRIGVDRAAVIDESAPETAAVIEEAIAVYESLGAEIVPVSFPWPSDAVDQWTVLCAIEVALAHEGRFPEQRDGYAPHLTELLDYGLSLSAKDVGAAMQWRLVYNGSVARAMHGLDAVLFPITGAPMAELDNPYAAPSAGKGENLGDMLKFTAPADFTGYPSLTLPGGFDSRGGPIGFQLMGHALTEDKLFKLGAAFQRVTDLHTKRPDLTRFM</sequence>
<dbReference type="InterPro" id="IPR023631">
    <property type="entry name" value="Amidase_dom"/>
</dbReference>
<evidence type="ECO:0000313" key="2">
    <source>
        <dbReference type="EMBL" id="APX24383.1"/>
    </source>
</evidence>
<evidence type="ECO:0000259" key="1">
    <source>
        <dbReference type="Pfam" id="PF01425"/>
    </source>
</evidence>
<feature type="domain" description="Amidase" evidence="1">
    <location>
        <begin position="36"/>
        <end position="457"/>
    </location>
</feature>
<protein>
    <submittedName>
        <fullName evidence="2">Amidase</fullName>
        <ecNumber evidence="2">3.5.1.4</ecNumber>
    </submittedName>
</protein>
<dbReference type="Gene3D" id="3.90.1300.10">
    <property type="entry name" value="Amidase signature (AS) domain"/>
    <property type="match status" value="1"/>
</dbReference>
<keyword evidence="3" id="KW-1185">Reference proteome</keyword>
<dbReference type="GO" id="GO:0004040">
    <property type="term" value="F:amidase activity"/>
    <property type="evidence" value="ECO:0007669"/>
    <property type="project" value="UniProtKB-EC"/>
</dbReference>
<name>A0A1U7D8D0_9RHOB</name>
<dbReference type="OrthoDB" id="9777859at2"/>
<accession>A0A1U7D8D0</accession>
<dbReference type="Pfam" id="PF01425">
    <property type="entry name" value="Amidase"/>
    <property type="match status" value="1"/>
</dbReference>
<dbReference type="PANTHER" id="PTHR11895:SF176">
    <property type="entry name" value="AMIDASE AMID-RELATED"/>
    <property type="match status" value="1"/>
</dbReference>
<evidence type="ECO:0000313" key="3">
    <source>
        <dbReference type="Proteomes" id="UP000186559"/>
    </source>
</evidence>
<dbReference type="InterPro" id="IPR000120">
    <property type="entry name" value="Amidase"/>
</dbReference>
<dbReference type="EC" id="3.5.1.4" evidence="2"/>
<dbReference type="SUPFAM" id="SSF75304">
    <property type="entry name" value="Amidase signature (AS) enzymes"/>
    <property type="match status" value="1"/>
</dbReference>
<keyword evidence="2" id="KW-0378">Hydrolase</keyword>
<dbReference type="AlphaFoldDB" id="A0A1U7D8D0"/>
<dbReference type="PANTHER" id="PTHR11895">
    <property type="entry name" value="TRANSAMIDASE"/>
    <property type="match status" value="1"/>
</dbReference>
<proteinExistence type="predicted"/>
<dbReference type="Proteomes" id="UP000186559">
    <property type="component" value="Chromosome"/>
</dbReference>
<dbReference type="KEGG" id="tpro:Ga0080559_TMP3587"/>
<dbReference type="RefSeq" id="WP_076624253.1">
    <property type="nucleotide sequence ID" value="NZ_BMEW01000008.1"/>
</dbReference>
<dbReference type="InterPro" id="IPR036928">
    <property type="entry name" value="AS_sf"/>
</dbReference>
<organism evidence="2 3">
    <name type="scientific">Salipiger profundus</name>
    <dbReference type="NCBI Taxonomy" id="1229727"/>
    <lineage>
        <taxon>Bacteria</taxon>
        <taxon>Pseudomonadati</taxon>
        <taxon>Pseudomonadota</taxon>
        <taxon>Alphaproteobacteria</taxon>
        <taxon>Rhodobacterales</taxon>
        <taxon>Roseobacteraceae</taxon>
        <taxon>Salipiger</taxon>
    </lineage>
</organism>
<dbReference type="STRING" id="1229727.Ga0080559_TMP3587"/>
<reference evidence="2 3" key="1">
    <citation type="submission" date="2016-03" db="EMBL/GenBank/DDBJ databases">
        <title>Deep-sea bacteria in the southern Pacific.</title>
        <authorList>
            <person name="Tang K."/>
        </authorList>
    </citation>
    <scope>NUCLEOTIDE SEQUENCE [LARGE SCALE GENOMIC DNA]</scope>
    <source>
        <strain evidence="2 3">JLT2016</strain>
    </source>
</reference>
<dbReference type="EMBL" id="CP014796">
    <property type="protein sequence ID" value="APX24383.1"/>
    <property type="molecule type" value="Genomic_DNA"/>
</dbReference>
<gene>
    <name evidence="2" type="ORF">Ga0080559_TMP3587</name>
</gene>